<protein>
    <submittedName>
        <fullName evidence="5">Polysaccharide export protein</fullName>
    </submittedName>
</protein>
<dbReference type="EMBL" id="VHLH01000035">
    <property type="protein sequence ID" value="TPW26161.1"/>
    <property type="molecule type" value="Genomic_DNA"/>
</dbReference>
<dbReference type="Proteomes" id="UP000320314">
    <property type="component" value="Unassembled WGS sequence"/>
</dbReference>
<dbReference type="Pfam" id="PF02563">
    <property type="entry name" value="Poly_export"/>
    <property type="match status" value="1"/>
</dbReference>
<evidence type="ECO:0000313" key="5">
    <source>
        <dbReference type="EMBL" id="TPW26161.1"/>
    </source>
</evidence>
<evidence type="ECO:0000256" key="2">
    <source>
        <dbReference type="SAM" id="SignalP"/>
    </source>
</evidence>
<dbReference type="PANTHER" id="PTHR33619:SF3">
    <property type="entry name" value="POLYSACCHARIDE EXPORT PROTEIN GFCE-RELATED"/>
    <property type="match status" value="1"/>
</dbReference>
<dbReference type="PANTHER" id="PTHR33619">
    <property type="entry name" value="POLYSACCHARIDE EXPORT PROTEIN GFCE-RELATED"/>
    <property type="match status" value="1"/>
</dbReference>
<feature type="domain" description="Soluble ligand binding" evidence="4">
    <location>
        <begin position="116"/>
        <end position="165"/>
    </location>
</feature>
<feature type="signal peptide" evidence="2">
    <location>
        <begin position="1"/>
        <end position="23"/>
    </location>
</feature>
<organism evidence="5 6">
    <name type="scientific">Pararhizobium mangrovi</name>
    <dbReference type="NCBI Taxonomy" id="2590452"/>
    <lineage>
        <taxon>Bacteria</taxon>
        <taxon>Pseudomonadati</taxon>
        <taxon>Pseudomonadota</taxon>
        <taxon>Alphaproteobacteria</taxon>
        <taxon>Hyphomicrobiales</taxon>
        <taxon>Rhizobiaceae</taxon>
        <taxon>Rhizobium/Agrobacterium group</taxon>
        <taxon>Pararhizobium</taxon>
    </lineage>
</organism>
<keyword evidence="6" id="KW-1185">Reference proteome</keyword>
<dbReference type="GO" id="GO:0015159">
    <property type="term" value="F:polysaccharide transmembrane transporter activity"/>
    <property type="evidence" value="ECO:0007669"/>
    <property type="project" value="InterPro"/>
</dbReference>
<dbReference type="Pfam" id="PF10531">
    <property type="entry name" value="SLBB"/>
    <property type="match status" value="1"/>
</dbReference>
<dbReference type="AlphaFoldDB" id="A0A506TYU7"/>
<proteinExistence type="predicted"/>
<keyword evidence="1 2" id="KW-0732">Signal</keyword>
<name>A0A506TYU7_9HYPH</name>
<reference evidence="5 6" key="1">
    <citation type="submission" date="2019-06" db="EMBL/GenBank/DDBJ databases">
        <authorList>
            <person name="Li M."/>
        </authorList>
    </citation>
    <scope>NUCLEOTIDE SEQUENCE [LARGE SCALE GENOMIC DNA]</scope>
    <source>
        <strain evidence="5 6">BGMRC6574</strain>
    </source>
</reference>
<dbReference type="InterPro" id="IPR003715">
    <property type="entry name" value="Poly_export_N"/>
</dbReference>
<feature type="domain" description="Polysaccharide export protein N-terminal" evidence="3">
    <location>
        <begin position="37"/>
        <end position="110"/>
    </location>
</feature>
<accession>A0A506TYU7</accession>
<gene>
    <name evidence="5" type="ORF">FJU11_15765</name>
</gene>
<comment type="caution">
    <text evidence="5">The sequence shown here is derived from an EMBL/GenBank/DDBJ whole genome shotgun (WGS) entry which is preliminary data.</text>
</comment>
<sequence length="189" mass="20442">MLYSRFRRLCVAALACAPLVACQSEKPPLDPFPTGSVQPYHLDSGDQVRVTVFDQSGLTGTYNVDPAGYISVPLIGAVPARGKTLANLERTIAGKLANGYVRDPDVSVQMDRYRSIFIMGEVSQGGQYSYVPGMTAQQAVAAAGGFSARAYEKTVEVTRRLNGKSLTGRILPTEPIRPGDTITVRERLF</sequence>
<evidence type="ECO:0000256" key="1">
    <source>
        <dbReference type="ARBA" id="ARBA00022729"/>
    </source>
</evidence>
<dbReference type="Gene3D" id="3.30.1950.10">
    <property type="entry name" value="wza like domain"/>
    <property type="match status" value="1"/>
</dbReference>
<dbReference type="OrthoDB" id="197007at2"/>
<dbReference type="InterPro" id="IPR019554">
    <property type="entry name" value="Soluble_ligand-bd"/>
</dbReference>
<evidence type="ECO:0000313" key="6">
    <source>
        <dbReference type="Proteomes" id="UP000320314"/>
    </source>
</evidence>
<dbReference type="InterPro" id="IPR049712">
    <property type="entry name" value="Poly_export"/>
</dbReference>
<evidence type="ECO:0000259" key="4">
    <source>
        <dbReference type="Pfam" id="PF10531"/>
    </source>
</evidence>
<feature type="chain" id="PRO_5021428938" evidence="2">
    <location>
        <begin position="24"/>
        <end position="189"/>
    </location>
</feature>
<evidence type="ECO:0000259" key="3">
    <source>
        <dbReference type="Pfam" id="PF02563"/>
    </source>
</evidence>
<dbReference type="RefSeq" id="WP_141168040.1">
    <property type="nucleotide sequence ID" value="NZ_VHLH01000035.1"/>
</dbReference>